<keyword evidence="1" id="KW-1133">Transmembrane helix</keyword>
<keyword evidence="1" id="KW-0812">Transmembrane</keyword>
<feature type="transmembrane region" description="Helical" evidence="1">
    <location>
        <begin position="51"/>
        <end position="72"/>
    </location>
</feature>
<reference evidence="3" key="1">
    <citation type="journal article" date="2019" name="Int. J. Syst. Evol. Microbiol.">
        <title>The Global Catalogue of Microorganisms (GCM) 10K type strain sequencing project: providing services to taxonomists for standard genome sequencing and annotation.</title>
        <authorList>
            <consortium name="The Broad Institute Genomics Platform"/>
            <consortium name="The Broad Institute Genome Sequencing Center for Infectious Disease"/>
            <person name="Wu L."/>
            <person name="Ma J."/>
        </authorList>
    </citation>
    <scope>NUCLEOTIDE SEQUENCE [LARGE SCALE GENOMIC DNA]</scope>
    <source>
        <strain evidence="3">CCM 7044</strain>
    </source>
</reference>
<dbReference type="Proteomes" id="UP001597479">
    <property type="component" value="Unassembled WGS sequence"/>
</dbReference>
<dbReference type="CDD" id="cd21809">
    <property type="entry name" value="ABC-2_lan_permease-like"/>
    <property type="match status" value="1"/>
</dbReference>
<dbReference type="EMBL" id="JBHUOG010000002">
    <property type="protein sequence ID" value="MFD2795269.1"/>
    <property type="molecule type" value="Genomic_DNA"/>
</dbReference>
<dbReference type="RefSeq" id="WP_377185189.1">
    <property type="nucleotide sequence ID" value="NZ_JBHUOG010000002.1"/>
</dbReference>
<sequence length="248" mass="25805">MIWAELTKLKRSSTWLIAVVLPLVAVTTGTLNLANNRDTFDAGWASFTSQVVLFYGLLFYSLGIGLLAATVWRAEHRGGNWNSLVTTTTRPLALVLAKILAIAAPVALMQVVLVVGTFISGTTVLRLPGEVPWSLALVGLIAVVAALPLIAIQSLLSMLFKSFAAPVAVCFLGCVLGIASVTSTALRPASYVVPQALNTRALNLGSTAIAESGGLTIADTLPILASAVIGAAGVVVLALAAIRYVKLR</sequence>
<evidence type="ECO:0000313" key="3">
    <source>
        <dbReference type="Proteomes" id="UP001597479"/>
    </source>
</evidence>
<comment type="caution">
    <text evidence="2">The sequence shown here is derived from an EMBL/GenBank/DDBJ whole genome shotgun (WGS) entry which is preliminary data.</text>
</comment>
<organism evidence="2 3">
    <name type="scientific">Promicromonospora vindobonensis</name>
    <dbReference type="NCBI Taxonomy" id="195748"/>
    <lineage>
        <taxon>Bacteria</taxon>
        <taxon>Bacillati</taxon>
        <taxon>Actinomycetota</taxon>
        <taxon>Actinomycetes</taxon>
        <taxon>Micrococcales</taxon>
        <taxon>Promicromonosporaceae</taxon>
        <taxon>Promicromonospora</taxon>
    </lineage>
</organism>
<feature type="transmembrane region" description="Helical" evidence="1">
    <location>
        <begin position="223"/>
        <end position="245"/>
    </location>
</feature>
<keyword evidence="1" id="KW-0472">Membrane</keyword>
<keyword evidence="3" id="KW-1185">Reference proteome</keyword>
<proteinExistence type="predicted"/>
<dbReference type="Pfam" id="PF12730">
    <property type="entry name" value="ABC2_membrane_4"/>
    <property type="match status" value="1"/>
</dbReference>
<protein>
    <submittedName>
        <fullName evidence="2">ABC transporter permease</fullName>
    </submittedName>
</protein>
<feature type="transmembrane region" description="Helical" evidence="1">
    <location>
        <begin position="131"/>
        <end position="151"/>
    </location>
</feature>
<feature type="transmembrane region" description="Helical" evidence="1">
    <location>
        <begin position="12"/>
        <end position="31"/>
    </location>
</feature>
<feature type="transmembrane region" description="Helical" evidence="1">
    <location>
        <begin position="163"/>
        <end position="186"/>
    </location>
</feature>
<accession>A0ABW5VWE9</accession>
<feature type="transmembrane region" description="Helical" evidence="1">
    <location>
        <begin position="92"/>
        <end position="119"/>
    </location>
</feature>
<evidence type="ECO:0000256" key="1">
    <source>
        <dbReference type="SAM" id="Phobius"/>
    </source>
</evidence>
<name>A0ABW5VWE9_9MICO</name>
<gene>
    <name evidence="2" type="ORF">ACFS27_17045</name>
</gene>
<evidence type="ECO:0000313" key="2">
    <source>
        <dbReference type="EMBL" id="MFD2795269.1"/>
    </source>
</evidence>